<name>A0A7N8XIR0_9TELE</name>
<reference evidence="1" key="2">
    <citation type="submission" date="2025-09" db="UniProtKB">
        <authorList>
            <consortium name="Ensembl"/>
        </authorList>
    </citation>
    <scope>IDENTIFICATION</scope>
</reference>
<reference evidence="1" key="1">
    <citation type="submission" date="2025-08" db="UniProtKB">
        <authorList>
            <consortium name="Ensembl"/>
        </authorList>
    </citation>
    <scope>IDENTIFICATION</scope>
</reference>
<dbReference type="Ensembl" id="ENSMAMT00000052597.1">
    <property type="protein sequence ID" value="ENSMAMP00000051599.1"/>
    <property type="gene ID" value="ENSMAMG00000024361.1"/>
</dbReference>
<evidence type="ECO:0000313" key="1">
    <source>
        <dbReference type="Ensembl" id="ENSMAMP00000051599.1"/>
    </source>
</evidence>
<dbReference type="AlphaFoldDB" id="A0A7N8XIR0"/>
<protein>
    <submittedName>
        <fullName evidence="1">Uncharacterized protein</fullName>
    </submittedName>
</protein>
<dbReference type="Proteomes" id="UP000261640">
    <property type="component" value="Unplaced"/>
</dbReference>
<proteinExistence type="predicted"/>
<keyword evidence="2" id="KW-1185">Reference proteome</keyword>
<dbReference type="GeneTree" id="ENSGT01120000272313"/>
<evidence type="ECO:0000313" key="2">
    <source>
        <dbReference type="Proteomes" id="UP000261640"/>
    </source>
</evidence>
<dbReference type="InParanoid" id="A0A7N8XIR0"/>
<sequence length="115" mass="13297">MGRISARVNKLTKLKQVINRLKDLRCKIIFLEEIHLTVSEVKKIQHRWPGQVIHHLFLTLSSLHGLNVIGGDFNCTLNSLLDCSTKSDPHKAQSRKLLIQYMADLNLTEVWRKLQ</sequence>
<organism evidence="1 2">
    <name type="scientific">Mastacembelus armatus</name>
    <name type="common">zig-zag eel</name>
    <dbReference type="NCBI Taxonomy" id="205130"/>
    <lineage>
        <taxon>Eukaryota</taxon>
        <taxon>Metazoa</taxon>
        <taxon>Chordata</taxon>
        <taxon>Craniata</taxon>
        <taxon>Vertebrata</taxon>
        <taxon>Euteleostomi</taxon>
        <taxon>Actinopterygii</taxon>
        <taxon>Neopterygii</taxon>
        <taxon>Teleostei</taxon>
        <taxon>Neoteleostei</taxon>
        <taxon>Acanthomorphata</taxon>
        <taxon>Anabantaria</taxon>
        <taxon>Synbranchiformes</taxon>
        <taxon>Mastacembelidae</taxon>
        <taxon>Mastacembelus</taxon>
    </lineage>
</organism>
<accession>A0A7N8XIR0</accession>